<dbReference type="RefSeq" id="WP_077115455.1">
    <property type="nucleotide sequence ID" value="NZ_MUKP01000015.1"/>
</dbReference>
<accession>A0A1W0BBM9</accession>
<reference evidence="1 2" key="1">
    <citation type="journal article" date="2016" name="Antonie Van Leeuwenhoek">
        <title>Nocardia donostiensis sp. nov., isolated from human respiratory specimens.</title>
        <authorList>
            <person name="Ercibengoa M."/>
            <person name="Bell M."/>
            <person name="Marimon J.M."/>
            <person name="Humrighouse B."/>
            <person name="Klenk H.P."/>
            <person name="Potter G."/>
            <person name="Perez-Trallero E."/>
        </authorList>
    </citation>
    <scope>NUCLEOTIDE SEQUENCE [LARGE SCALE GENOMIC DNA]</scope>
    <source>
        <strain evidence="1 2">X1655</strain>
    </source>
</reference>
<evidence type="ECO:0000313" key="2">
    <source>
        <dbReference type="Proteomes" id="UP000188836"/>
    </source>
</evidence>
<organism evidence="1 2">
    <name type="scientific">Nocardia donostiensis</name>
    <dbReference type="NCBI Taxonomy" id="1538463"/>
    <lineage>
        <taxon>Bacteria</taxon>
        <taxon>Bacillati</taxon>
        <taxon>Actinomycetota</taxon>
        <taxon>Actinomycetes</taxon>
        <taxon>Mycobacteriales</taxon>
        <taxon>Nocardiaceae</taxon>
        <taxon>Nocardia</taxon>
    </lineage>
</organism>
<dbReference type="AlphaFoldDB" id="A0A1W0BBM9"/>
<evidence type="ECO:0000313" key="1">
    <source>
        <dbReference type="EMBL" id="ONM49944.1"/>
    </source>
</evidence>
<sequence length="75" mass="8282">MNTLSGRNGHTITTSSRETAVEFVIDAIESTGAATRHDFDIDRIVATVHALAEDWDFNTLQPATFWRVASSFIKA</sequence>
<keyword evidence="2" id="KW-1185">Reference proteome</keyword>
<proteinExistence type="predicted"/>
<dbReference type="STRING" id="1538463.B0T36_08730"/>
<comment type="caution">
    <text evidence="1">The sequence shown here is derived from an EMBL/GenBank/DDBJ whole genome shotgun (WGS) entry which is preliminary data.</text>
</comment>
<name>A0A1W0BBM9_9NOCA</name>
<dbReference type="OrthoDB" id="4556447at2"/>
<protein>
    <submittedName>
        <fullName evidence="1">Uncharacterized protein</fullName>
    </submittedName>
</protein>
<dbReference type="Proteomes" id="UP000188836">
    <property type="component" value="Unassembled WGS sequence"/>
</dbReference>
<gene>
    <name evidence="1" type="ORF">B0T46_04845</name>
</gene>
<dbReference type="EMBL" id="MUMY01000003">
    <property type="protein sequence ID" value="ONM49944.1"/>
    <property type="molecule type" value="Genomic_DNA"/>
</dbReference>